<dbReference type="Proteomes" id="UP001497482">
    <property type="component" value="Chromosome 9"/>
</dbReference>
<protein>
    <submittedName>
        <fullName evidence="2">Uncharacterized protein</fullName>
    </submittedName>
</protein>
<gene>
    <name evidence="2" type="ORF">KC01_LOCUS42276</name>
</gene>
<accession>A0AAV2MTK0</accession>
<sequence length="104" mass="11025">MSPGHLLHTQSRTVWIWAGVPAPDEVTPRGPHAHSTYLGCTGGEGGGSLAPNKHPAVSQGHPQDRPESLSKRSVRRGLQPTHGEGAADSDRLHCLSSRCSPHTL</sequence>
<keyword evidence="3" id="KW-1185">Reference proteome</keyword>
<evidence type="ECO:0000256" key="1">
    <source>
        <dbReference type="SAM" id="MobiDB-lite"/>
    </source>
</evidence>
<feature type="region of interest" description="Disordered" evidence="1">
    <location>
        <begin position="22"/>
        <end position="90"/>
    </location>
</feature>
<reference evidence="2 3" key="1">
    <citation type="submission" date="2024-04" db="EMBL/GenBank/DDBJ databases">
        <authorList>
            <person name="Waldvogel A.-M."/>
            <person name="Schoenle A."/>
        </authorList>
    </citation>
    <scope>NUCLEOTIDE SEQUENCE [LARGE SCALE GENOMIC DNA]</scope>
</reference>
<evidence type="ECO:0000313" key="2">
    <source>
        <dbReference type="EMBL" id="CAL1616537.1"/>
    </source>
</evidence>
<dbReference type="EMBL" id="OZ035831">
    <property type="protein sequence ID" value="CAL1616537.1"/>
    <property type="molecule type" value="Genomic_DNA"/>
</dbReference>
<proteinExistence type="predicted"/>
<organism evidence="2 3">
    <name type="scientific">Knipowitschia caucasica</name>
    <name type="common">Caucasian dwarf goby</name>
    <name type="synonym">Pomatoschistus caucasicus</name>
    <dbReference type="NCBI Taxonomy" id="637954"/>
    <lineage>
        <taxon>Eukaryota</taxon>
        <taxon>Metazoa</taxon>
        <taxon>Chordata</taxon>
        <taxon>Craniata</taxon>
        <taxon>Vertebrata</taxon>
        <taxon>Euteleostomi</taxon>
        <taxon>Actinopterygii</taxon>
        <taxon>Neopterygii</taxon>
        <taxon>Teleostei</taxon>
        <taxon>Neoteleostei</taxon>
        <taxon>Acanthomorphata</taxon>
        <taxon>Gobiaria</taxon>
        <taxon>Gobiiformes</taxon>
        <taxon>Gobioidei</taxon>
        <taxon>Gobiidae</taxon>
        <taxon>Gobiinae</taxon>
        <taxon>Knipowitschia</taxon>
    </lineage>
</organism>
<evidence type="ECO:0000313" key="3">
    <source>
        <dbReference type="Proteomes" id="UP001497482"/>
    </source>
</evidence>
<dbReference type="AlphaFoldDB" id="A0AAV2MTK0"/>
<name>A0AAV2MTK0_KNICA</name>